<proteinExistence type="predicted"/>
<dbReference type="AlphaFoldDB" id="A0A6J7EPI9"/>
<sequence length="203" mass="22439">MELDLVEQVPEFLDEVLVGAGVVLVECLDGIHGLVGLLDEVLDERAMGLLPIPGTLLAQRAGELVEPHECGAHWSGQFGDEERSEVVCLEGPVDVRPGNLEDLLIGQTEVVQQDGARRHLVLEGELDVREHPVGVGMGDKERAGLPGCADSERMTVDEAKTGLDGIDTETRVRNVEERHRRKEFDVDRRVIENKADRAFEHQR</sequence>
<accession>A0A6J7EPI9</accession>
<reference evidence="1" key="1">
    <citation type="submission" date="2020-05" db="EMBL/GenBank/DDBJ databases">
        <authorList>
            <person name="Chiriac C."/>
            <person name="Salcher M."/>
            <person name="Ghai R."/>
            <person name="Kavagutti S V."/>
        </authorList>
    </citation>
    <scope>NUCLEOTIDE SEQUENCE</scope>
</reference>
<protein>
    <submittedName>
        <fullName evidence="1">Unannotated protein</fullName>
    </submittedName>
</protein>
<evidence type="ECO:0000313" key="1">
    <source>
        <dbReference type="EMBL" id="CAB4884101.1"/>
    </source>
</evidence>
<gene>
    <name evidence="1" type="ORF">UFOPK3417_01675</name>
</gene>
<dbReference type="EMBL" id="CAFBLR010000201">
    <property type="protein sequence ID" value="CAB4884101.1"/>
    <property type="molecule type" value="Genomic_DNA"/>
</dbReference>
<organism evidence="1">
    <name type="scientific">freshwater metagenome</name>
    <dbReference type="NCBI Taxonomy" id="449393"/>
    <lineage>
        <taxon>unclassified sequences</taxon>
        <taxon>metagenomes</taxon>
        <taxon>ecological metagenomes</taxon>
    </lineage>
</organism>
<name>A0A6J7EPI9_9ZZZZ</name>